<organism evidence="2 3">
    <name type="scientific">Aquilegia coerulea</name>
    <name type="common">Rocky mountain columbine</name>
    <dbReference type="NCBI Taxonomy" id="218851"/>
    <lineage>
        <taxon>Eukaryota</taxon>
        <taxon>Viridiplantae</taxon>
        <taxon>Streptophyta</taxon>
        <taxon>Embryophyta</taxon>
        <taxon>Tracheophyta</taxon>
        <taxon>Spermatophyta</taxon>
        <taxon>Magnoliopsida</taxon>
        <taxon>Ranunculales</taxon>
        <taxon>Ranunculaceae</taxon>
        <taxon>Thalictroideae</taxon>
        <taxon>Aquilegia</taxon>
    </lineage>
</organism>
<dbReference type="AlphaFoldDB" id="A0A2G5E2T7"/>
<dbReference type="Proteomes" id="UP000230069">
    <property type="component" value="Unassembled WGS sequence"/>
</dbReference>
<dbReference type="PANTHER" id="PTHR31672:SF13">
    <property type="entry name" value="F-BOX PROTEIN CPR30-LIKE"/>
    <property type="match status" value="1"/>
</dbReference>
<dbReference type="Pfam" id="PF08268">
    <property type="entry name" value="FBA_3"/>
    <property type="match status" value="1"/>
</dbReference>
<reference evidence="2 3" key="1">
    <citation type="submission" date="2017-09" db="EMBL/GenBank/DDBJ databases">
        <title>WGS assembly of Aquilegia coerulea Goldsmith.</title>
        <authorList>
            <person name="Hodges S."/>
            <person name="Kramer E."/>
            <person name="Nordborg M."/>
            <person name="Tomkins J."/>
            <person name="Borevitz J."/>
            <person name="Derieg N."/>
            <person name="Yan J."/>
            <person name="Mihaltcheva S."/>
            <person name="Hayes R.D."/>
            <person name="Rokhsar D."/>
        </authorList>
    </citation>
    <scope>NUCLEOTIDE SEQUENCE [LARGE SCALE GENOMIC DNA]</scope>
    <source>
        <strain evidence="3">cv. Goldsmith</strain>
    </source>
</reference>
<dbReference type="STRING" id="218851.A0A2G5E2T7"/>
<dbReference type="FunCoup" id="A0A2G5E2T7">
    <property type="interactions" value="627"/>
</dbReference>
<proteinExistence type="predicted"/>
<evidence type="ECO:0000259" key="1">
    <source>
        <dbReference type="Pfam" id="PF08268"/>
    </source>
</evidence>
<protein>
    <recommendedName>
        <fullName evidence="1">F-box associated beta-propeller type 3 domain-containing protein</fullName>
    </recommendedName>
</protein>
<dbReference type="InterPro" id="IPR050796">
    <property type="entry name" value="SCF_F-box_component"/>
</dbReference>
<dbReference type="NCBIfam" id="TIGR01640">
    <property type="entry name" value="F_box_assoc_1"/>
    <property type="match status" value="1"/>
</dbReference>
<gene>
    <name evidence="2" type="ORF">AQUCO_01300671v1</name>
</gene>
<dbReference type="OrthoDB" id="610337at2759"/>
<dbReference type="InParanoid" id="A0A2G5E2T7"/>
<keyword evidence="3" id="KW-1185">Reference proteome</keyword>
<evidence type="ECO:0000313" key="3">
    <source>
        <dbReference type="Proteomes" id="UP000230069"/>
    </source>
</evidence>
<feature type="domain" description="F-box associated beta-propeller type 3" evidence="1">
    <location>
        <begin position="46"/>
        <end position="310"/>
    </location>
</feature>
<dbReference type="PANTHER" id="PTHR31672">
    <property type="entry name" value="BNACNNG10540D PROTEIN"/>
    <property type="match status" value="1"/>
</dbReference>
<evidence type="ECO:0000313" key="2">
    <source>
        <dbReference type="EMBL" id="PIA50092.1"/>
    </source>
</evidence>
<dbReference type="InterPro" id="IPR017451">
    <property type="entry name" value="F-box-assoc_interact_dom"/>
</dbReference>
<dbReference type="EMBL" id="KZ305030">
    <property type="protein sequence ID" value="PIA50092.1"/>
    <property type="molecule type" value="Genomic_DNA"/>
</dbReference>
<accession>A0A2G5E2T7</accession>
<dbReference type="InterPro" id="IPR013187">
    <property type="entry name" value="F-box-assoc_dom_typ3"/>
</dbReference>
<name>A0A2G5E2T7_AQUCA</name>
<sequence>MGDPVFIKLHQSQVNYHHPRFIFLNSQLRYKLHSEFSIIKCEGLEHQDNSLKAQDIHLDLPNKRFQIIGSSNGLMCLSRPPINKSIYVVNPVTRETLKLKRSLEFSKMSESSLCGFAYDNIANTYKVFRTWTKKKQPRTRLEIYTLGTCKWRRKKDIHIHFSAPWISSQVLLNGALHWLPCHNGDRREMQTLIVALDINSEKCRTFEVPPPDNWLEYRGLSLLGDALSVTDYYMGNIELWVMKKYGLKESWCREYVLRRDMFRALQNVSINIFRIMKINGSVLLYGDQGDVYYFDLEKETLKDVWIDGLSQLPLLVDAEVHEESLISPKSIEIKGVKNS</sequence>